<gene>
    <name evidence="2" type="ORF">X798_08134</name>
</gene>
<dbReference type="AlphaFoldDB" id="A0A238BI25"/>
<name>A0A238BI25_9BILA</name>
<reference evidence="2 3" key="1">
    <citation type="submission" date="2015-12" db="EMBL/GenBank/DDBJ databases">
        <title>Draft genome of the nematode, Onchocerca flexuosa.</title>
        <authorList>
            <person name="Mitreva M."/>
        </authorList>
    </citation>
    <scope>NUCLEOTIDE SEQUENCE [LARGE SCALE GENOMIC DNA]</scope>
    <source>
        <strain evidence="2">Red Deer</strain>
    </source>
</reference>
<feature type="region of interest" description="Disordered" evidence="1">
    <location>
        <begin position="1"/>
        <end position="73"/>
    </location>
</feature>
<keyword evidence="3" id="KW-1185">Reference proteome</keyword>
<evidence type="ECO:0000256" key="1">
    <source>
        <dbReference type="SAM" id="MobiDB-lite"/>
    </source>
</evidence>
<evidence type="ECO:0000313" key="2">
    <source>
        <dbReference type="EMBL" id="OZC04902.1"/>
    </source>
</evidence>
<dbReference type="Proteomes" id="UP000242913">
    <property type="component" value="Unassembled WGS sequence"/>
</dbReference>
<protein>
    <submittedName>
        <fullName evidence="2">Uncharacterized protein</fullName>
    </submittedName>
</protein>
<feature type="compositionally biased region" description="Basic and acidic residues" evidence="1">
    <location>
        <begin position="10"/>
        <end position="19"/>
    </location>
</feature>
<accession>A0A238BI25</accession>
<dbReference type="EMBL" id="KZ271561">
    <property type="protein sequence ID" value="OZC04902.1"/>
    <property type="molecule type" value="Genomic_DNA"/>
</dbReference>
<proteinExistence type="predicted"/>
<sequence length="95" mass="11222">MYLSSDLNEDGSKINEPSHSRKKKIFASLLSRSTDKDRHKRRQSQKTLDGVVPNDQKRKSIKRRHKSLRSMLYGLNLKQEKEEAQRMKLLKQERG</sequence>
<organism evidence="2 3">
    <name type="scientific">Onchocerca flexuosa</name>
    <dbReference type="NCBI Taxonomy" id="387005"/>
    <lineage>
        <taxon>Eukaryota</taxon>
        <taxon>Metazoa</taxon>
        <taxon>Ecdysozoa</taxon>
        <taxon>Nematoda</taxon>
        <taxon>Chromadorea</taxon>
        <taxon>Rhabditida</taxon>
        <taxon>Spirurina</taxon>
        <taxon>Spiruromorpha</taxon>
        <taxon>Filarioidea</taxon>
        <taxon>Onchocercidae</taxon>
        <taxon>Onchocerca</taxon>
    </lineage>
</organism>
<evidence type="ECO:0000313" key="3">
    <source>
        <dbReference type="Proteomes" id="UP000242913"/>
    </source>
</evidence>
<feature type="compositionally biased region" description="Basic residues" evidence="1">
    <location>
        <begin position="59"/>
        <end position="68"/>
    </location>
</feature>